<keyword evidence="3" id="KW-1185">Reference proteome</keyword>
<dbReference type="AlphaFoldDB" id="A0A267MNJ4"/>
<reference evidence="2 3" key="1">
    <citation type="submission" date="2017-06" db="EMBL/GenBank/DDBJ databases">
        <title>Draft genome sequence of anaerobic fermentative bacterium Anaeromicrobium sediminis DY2726D isolated from West Pacific Ocean sediments.</title>
        <authorList>
            <person name="Zeng X."/>
        </authorList>
    </citation>
    <scope>NUCLEOTIDE SEQUENCE [LARGE SCALE GENOMIC DNA]</scope>
    <source>
        <strain evidence="2 3">DY2726D</strain>
    </source>
</reference>
<proteinExistence type="predicted"/>
<dbReference type="GO" id="GO:0016747">
    <property type="term" value="F:acyltransferase activity, transferring groups other than amino-acyl groups"/>
    <property type="evidence" value="ECO:0007669"/>
    <property type="project" value="InterPro"/>
</dbReference>
<dbReference type="CDD" id="cd04301">
    <property type="entry name" value="NAT_SF"/>
    <property type="match status" value="1"/>
</dbReference>
<comment type="caution">
    <text evidence="2">The sequence shown here is derived from an EMBL/GenBank/DDBJ whole genome shotgun (WGS) entry which is preliminary data.</text>
</comment>
<dbReference type="SUPFAM" id="SSF55729">
    <property type="entry name" value="Acyl-CoA N-acyltransferases (Nat)"/>
    <property type="match status" value="1"/>
</dbReference>
<dbReference type="PROSITE" id="PS51186">
    <property type="entry name" value="GNAT"/>
    <property type="match status" value="1"/>
</dbReference>
<dbReference type="Gene3D" id="3.40.630.30">
    <property type="match status" value="1"/>
</dbReference>
<dbReference type="InterPro" id="IPR016181">
    <property type="entry name" value="Acyl_CoA_acyltransferase"/>
</dbReference>
<dbReference type="Proteomes" id="UP000216024">
    <property type="component" value="Unassembled WGS sequence"/>
</dbReference>
<keyword evidence="2" id="KW-0808">Transferase</keyword>
<name>A0A267MNJ4_9FIRM</name>
<dbReference type="Pfam" id="PF13508">
    <property type="entry name" value="Acetyltransf_7"/>
    <property type="match status" value="1"/>
</dbReference>
<evidence type="ECO:0000259" key="1">
    <source>
        <dbReference type="PROSITE" id="PS51186"/>
    </source>
</evidence>
<feature type="domain" description="N-acetyltransferase" evidence="1">
    <location>
        <begin position="4"/>
        <end position="147"/>
    </location>
</feature>
<dbReference type="InterPro" id="IPR000182">
    <property type="entry name" value="GNAT_dom"/>
</dbReference>
<evidence type="ECO:0000313" key="2">
    <source>
        <dbReference type="EMBL" id="PAB60320.1"/>
    </source>
</evidence>
<gene>
    <name evidence="2" type="ORF">CCE28_05335</name>
</gene>
<accession>A0A267MNJ4</accession>
<dbReference type="OrthoDB" id="9775804at2"/>
<dbReference type="EMBL" id="NIBG01000003">
    <property type="protein sequence ID" value="PAB60320.1"/>
    <property type="molecule type" value="Genomic_DNA"/>
</dbReference>
<sequence>MATGVFRIEDKDLKECAKLYVSVFNAEPWNDKWAIETAYNRLHDIYVSPKSVGIKYMEENVIKGVAFGNCEQWYEGMHFNLKEMYVINELQGKGIGSKILKVLEERVKEFGVNTLILFTEKDCSTDKFYRKNGFSGLDFMSMMEKDI</sequence>
<dbReference type="RefSeq" id="WP_095131725.1">
    <property type="nucleotide sequence ID" value="NZ_NIBG01000003.1"/>
</dbReference>
<organism evidence="2 3">
    <name type="scientific">Anaeromicrobium sediminis</name>
    <dbReference type="NCBI Taxonomy" id="1478221"/>
    <lineage>
        <taxon>Bacteria</taxon>
        <taxon>Bacillati</taxon>
        <taxon>Bacillota</taxon>
        <taxon>Clostridia</taxon>
        <taxon>Peptostreptococcales</taxon>
        <taxon>Thermotaleaceae</taxon>
        <taxon>Anaeromicrobium</taxon>
    </lineage>
</organism>
<protein>
    <submittedName>
        <fullName evidence="2">Spermidine acetyltransferase</fullName>
    </submittedName>
</protein>
<evidence type="ECO:0000313" key="3">
    <source>
        <dbReference type="Proteomes" id="UP000216024"/>
    </source>
</evidence>